<accession>A0A1E5D1T4</accession>
<evidence type="ECO:0000313" key="1">
    <source>
        <dbReference type="EMBL" id="OEE77365.1"/>
    </source>
</evidence>
<organism evidence="1 2">
    <name type="scientific">Vibrio genomosp. F6 str. FF-238</name>
    <dbReference type="NCBI Taxonomy" id="1191298"/>
    <lineage>
        <taxon>Bacteria</taxon>
        <taxon>Pseudomonadati</taxon>
        <taxon>Pseudomonadota</taxon>
        <taxon>Gammaproteobacteria</taxon>
        <taxon>Vibrionales</taxon>
        <taxon>Vibrionaceae</taxon>
        <taxon>Vibrio</taxon>
    </lineage>
</organism>
<name>A0A1E5D1T4_9VIBR</name>
<protein>
    <submittedName>
        <fullName evidence="1">Uncharacterized protein</fullName>
    </submittedName>
</protein>
<sequence>MFSSIRIFIGSHINGMKRENRFCSKQGLSVEQIKMPSGVNHWAKSRTKGSGPALQGTESASVRSVSLIKLWKP</sequence>
<reference evidence="1 2" key="1">
    <citation type="journal article" date="2012" name="Science">
        <title>Ecological populations of bacteria act as socially cohesive units of antibiotic production and resistance.</title>
        <authorList>
            <person name="Cordero O.X."/>
            <person name="Wildschutte H."/>
            <person name="Kirkup B."/>
            <person name="Proehl S."/>
            <person name="Ngo L."/>
            <person name="Hussain F."/>
            <person name="Le Roux F."/>
            <person name="Mincer T."/>
            <person name="Polz M.F."/>
        </authorList>
    </citation>
    <scope>NUCLEOTIDE SEQUENCE [LARGE SCALE GENOMIC DNA]</scope>
    <source>
        <strain evidence="1 2">FF-238</strain>
    </source>
</reference>
<dbReference type="Proteomes" id="UP000094165">
    <property type="component" value="Unassembled WGS sequence"/>
</dbReference>
<dbReference type="AlphaFoldDB" id="A0A1E5D1T4"/>
<gene>
    <name evidence="1" type="ORF">A130_04020</name>
</gene>
<comment type="caution">
    <text evidence="1">The sequence shown here is derived from an EMBL/GenBank/DDBJ whole genome shotgun (WGS) entry which is preliminary data.</text>
</comment>
<proteinExistence type="predicted"/>
<keyword evidence="2" id="KW-1185">Reference proteome</keyword>
<dbReference type="EMBL" id="AJYW02000080">
    <property type="protein sequence ID" value="OEE77365.1"/>
    <property type="molecule type" value="Genomic_DNA"/>
</dbReference>
<evidence type="ECO:0000313" key="2">
    <source>
        <dbReference type="Proteomes" id="UP000094165"/>
    </source>
</evidence>